<evidence type="ECO:0000313" key="4">
    <source>
        <dbReference type="Proteomes" id="UP000186914"/>
    </source>
</evidence>
<keyword evidence="4" id="KW-1185">Reference proteome</keyword>
<dbReference type="InterPro" id="IPR011050">
    <property type="entry name" value="Pectin_lyase_fold/virulence"/>
</dbReference>
<proteinExistence type="predicted"/>
<reference evidence="4" key="1">
    <citation type="submission" date="2017-01" db="EMBL/GenBank/DDBJ databases">
        <authorList>
            <person name="Varghese N."/>
            <person name="Submissions S."/>
        </authorList>
    </citation>
    <scope>NUCLEOTIDE SEQUENCE [LARGE SCALE GENOMIC DNA]</scope>
    <source>
        <strain evidence="4">CGMCC 1.7737</strain>
    </source>
</reference>
<evidence type="ECO:0000259" key="2">
    <source>
        <dbReference type="Pfam" id="PF13229"/>
    </source>
</evidence>
<dbReference type="InterPro" id="IPR039448">
    <property type="entry name" value="Beta_helix"/>
</dbReference>
<dbReference type="InterPro" id="IPR006626">
    <property type="entry name" value="PbH1"/>
</dbReference>
<evidence type="ECO:0000313" key="3">
    <source>
        <dbReference type="EMBL" id="SIR99721.1"/>
    </source>
</evidence>
<dbReference type="SMART" id="SM00710">
    <property type="entry name" value="PbH1"/>
    <property type="match status" value="3"/>
</dbReference>
<accession>A0A1N7FHC1</accession>
<dbReference type="Proteomes" id="UP000186914">
    <property type="component" value="Unassembled WGS sequence"/>
</dbReference>
<dbReference type="Pfam" id="PF12708">
    <property type="entry name" value="Pect-lyase_RHGA_epim"/>
    <property type="match status" value="1"/>
</dbReference>
<organism evidence="3 4">
    <name type="scientific">Haladaptatus litoreus</name>
    <dbReference type="NCBI Taxonomy" id="553468"/>
    <lineage>
        <taxon>Archaea</taxon>
        <taxon>Methanobacteriati</taxon>
        <taxon>Methanobacteriota</taxon>
        <taxon>Stenosarchaea group</taxon>
        <taxon>Halobacteria</taxon>
        <taxon>Halobacteriales</taxon>
        <taxon>Haladaptataceae</taxon>
        <taxon>Haladaptatus</taxon>
    </lineage>
</organism>
<dbReference type="AlphaFoldDB" id="A0A1N7FHC1"/>
<dbReference type="InterPro" id="IPR012334">
    <property type="entry name" value="Pectin_lyas_fold"/>
</dbReference>
<dbReference type="RefSeq" id="WP_217694412.1">
    <property type="nucleotide sequence ID" value="NZ_FTNO01000009.1"/>
</dbReference>
<protein>
    <submittedName>
        <fullName evidence="3">Right handed beta helix region</fullName>
    </submittedName>
</protein>
<dbReference type="SUPFAM" id="SSF51126">
    <property type="entry name" value="Pectin lyase-like"/>
    <property type="match status" value="1"/>
</dbReference>
<dbReference type="Pfam" id="PF13229">
    <property type="entry name" value="Beta_helix"/>
    <property type="match status" value="1"/>
</dbReference>
<feature type="domain" description="Rhamnogalacturonase A/B/Epimerase-like pectate lyase" evidence="1">
    <location>
        <begin position="58"/>
        <end position="130"/>
    </location>
</feature>
<sequence length="421" mass="44790">MTDSSTTHASRRSVLGALLGTPFLATSGFDTPAQTQAECETTVGTNTHTNPYFDITHDDFGAQGDGTQDDSTAIQKAVDAASEVGGTVYFPPSPGEYFLNNPIEVTAGNVTLKGSPAWGSILKAGPKLNQSMVDGLGKGGKSTNASHVIVKDLVFNGEDGWTDHAYRAAHKAIRTKKGAHWTIENCYIYDTRATGIGLDSVANDRYLHNRLEKCGTPGEETGSNGLGIGVGEAGETARTPTYAIGNTIIDTSQHAIILEQTGGFEDTTNAVFIGNVIDGARGGIVGELADKITCLGNTVEHTDEYGLYFGPLDSQKGCRFVTMQGNVVRHHGSPEYNQRDGLLVAEETDYAWAQGNIVADSGIQVSANVNMVNSTGREAAGVGNKPSIDVWHPHFTGGFVENTDDGTLWHLNTRGEFRNVY</sequence>
<dbReference type="InterPro" id="IPR024535">
    <property type="entry name" value="RHGA/B-epi-like_pectate_lyase"/>
</dbReference>
<name>A0A1N7FHC1_9EURY</name>
<dbReference type="EMBL" id="FTNO01000009">
    <property type="protein sequence ID" value="SIR99721.1"/>
    <property type="molecule type" value="Genomic_DNA"/>
</dbReference>
<evidence type="ECO:0000259" key="1">
    <source>
        <dbReference type="Pfam" id="PF12708"/>
    </source>
</evidence>
<feature type="domain" description="Right handed beta helix" evidence="2">
    <location>
        <begin position="169"/>
        <end position="308"/>
    </location>
</feature>
<gene>
    <name evidence="3" type="ORF">SAMN05421858_5056</name>
</gene>
<dbReference type="Gene3D" id="2.160.20.10">
    <property type="entry name" value="Single-stranded right-handed beta-helix, Pectin lyase-like"/>
    <property type="match status" value="1"/>
</dbReference>